<accession>A0A1H2YIM0</accession>
<dbReference type="GO" id="GO:0006355">
    <property type="term" value="P:regulation of DNA-templated transcription"/>
    <property type="evidence" value="ECO:0007669"/>
    <property type="project" value="InterPro"/>
</dbReference>
<sequence>MGYLESFRRPKAPKYKKFTVRLSWRVYRQFKKYCDRLGLSLNEAIHLLIKHELEQTNNPNELIHPPYRTSRPSYHNNQYHETNIFLKETNEDEINKDEQSP</sequence>
<dbReference type="AlphaFoldDB" id="A0A1H2YIM0"/>
<keyword evidence="2" id="KW-1185">Reference proteome</keyword>
<dbReference type="SUPFAM" id="SSF47598">
    <property type="entry name" value="Ribbon-helix-helix"/>
    <property type="match status" value="1"/>
</dbReference>
<name>A0A1H2YIM0_9BACL</name>
<dbReference type="EMBL" id="FNNQ01000009">
    <property type="protein sequence ID" value="SDX04831.1"/>
    <property type="molecule type" value="Genomic_DNA"/>
</dbReference>
<dbReference type="InterPro" id="IPR010985">
    <property type="entry name" value="Ribbon_hlx_hlx"/>
</dbReference>
<gene>
    <name evidence="1" type="ORF">SAMN05444487_10984</name>
</gene>
<reference evidence="1 2" key="1">
    <citation type="submission" date="2016-10" db="EMBL/GenBank/DDBJ databases">
        <authorList>
            <person name="de Groot N.N."/>
        </authorList>
    </citation>
    <scope>NUCLEOTIDE SEQUENCE [LARGE SCALE GENOMIC DNA]</scope>
    <source>
        <strain evidence="1 2">DSM 45610</strain>
    </source>
</reference>
<proteinExistence type="predicted"/>
<dbReference type="Proteomes" id="UP000198534">
    <property type="component" value="Unassembled WGS sequence"/>
</dbReference>
<organism evidence="1 2">
    <name type="scientific">Marininema mesophilum</name>
    <dbReference type="NCBI Taxonomy" id="1048340"/>
    <lineage>
        <taxon>Bacteria</taxon>
        <taxon>Bacillati</taxon>
        <taxon>Bacillota</taxon>
        <taxon>Bacilli</taxon>
        <taxon>Bacillales</taxon>
        <taxon>Thermoactinomycetaceae</taxon>
        <taxon>Marininema</taxon>
    </lineage>
</organism>
<protein>
    <submittedName>
        <fullName evidence="1">Uncharacterized protein</fullName>
    </submittedName>
</protein>
<evidence type="ECO:0000313" key="1">
    <source>
        <dbReference type="EMBL" id="SDX04831.1"/>
    </source>
</evidence>
<evidence type="ECO:0000313" key="2">
    <source>
        <dbReference type="Proteomes" id="UP000198534"/>
    </source>
</evidence>